<evidence type="ECO:0000256" key="3">
    <source>
        <dbReference type="ARBA" id="ARBA00023235"/>
    </source>
</evidence>
<dbReference type="InterPro" id="IPR036986">
    <property type="entry name" value="S4_RNA-bd_sf"/>
</dbReference>
<dbReference type="Proteomes" id="UP001211044">
    <property type="component" value="Chromosome"/>
</dbReference>
<evidence type="ECO:0000256" key="6">
    <source>
        <dbReference type="PROSITE-ProRule" id="PRU00182"/>
    </source>
</evidence>
<organism evidence="8 9">
    <name type="scientific">Winkia neuii subsp. anitrata</name>
    <dbReference type="NCBI Taxonomy" id="29318"/>
    <lineage>
        <taxon>Bacteria</taxon>
        <taxon>Bacillati</taxon>
        <taxon>Actinomycetota</taxon>
        <taxon>Actinomycetes</taxon>
        <taxon>Actinomycetales</taxon>
        <taxon>Actinomycetaceae</taxon>
        <taxon>Winkia</taxon>
    </lineage>
</organism>
<dbReference type="InterPro" id="IPR020094">
    <property type="entry name" value="TruA/RsuA/RluB/E/F_N"/>
</dbReference>
<dbReference type="InterPro" id="IPR002942">
    <property type="entry name" value="S4_RNA-bd"/>
</dbReference>
<gene>
    <name evidence="8" type="ORF">PIG85_05990</name>
</gene>
<evidence type="ECO:0000259" key="7">
    <source>
        <dbReference type="SMART" id="SM00363"/>
    </source>
</evidence>
<proteinExistence type="inferred from homology"/>
<reference evidence="8" key="1">
    <citation type="submission" date="2023-01" db="EMBL/GenBank/DDBJ databases">
        <title>Comparative Genomic Analysis of the Clinically-Derived Winkia Strain NY0527 Provides Evidence into the Taxonomic Reassignment of Winkia neuii and Characterizes Their Virulence Traits.</title>
        <authorList>
            <person name="Cai X."/>
            <person name="Peng Y."/>
            <person name="Li M."/>
            <person name="Qiu Y."/>
            <person name="Wang Y."/>
            <person name="Xu L."/>
            <person name="Hou Q."/>
        </authorList>
    </citation>
    <scope>NUCLEOTIDE SEQUENCE</scope>
    <source>
        <strain evidence="8">NY0527</strain>
    </source>
</reference>
<accession>A0AB38XLU1</accession>
<sequence>MMNKRDPHVPNGVRLQKVLAQAGVGSRRLCEKLIASGRVKVDGQIVRELGTRVNPKAVLHVDNQRVFVDDSHVTVALNKPYGVISAMSDPEGRETLADLLVEYPERLFHVGRLDQNSEGLILATNDGELANRLTHPSYEVPKTYMTTVAGIFTPSEVKKAREGVMLEDGIIVPDEFIVKDEHSNRSLVKVTVHEGRSRLVRRMMKELGHPVERLVRTRIGNIFLGKLHSGATRAVDGDQLAQLMKMVGL</sequence>
<name>A0AB38XLU1_9ACTO</name>
<dbReference type="FunFam" id="3.10.290.10:FF:000003">
    <property type="entry name" value="Pseudouridine synthase"/>
    <property type="match status" value="1"/>
</dbReference>
<keyword evidence="3" id="KW-0413">Isomerase</keyword>
<dbReference type="Gene3D" id="3.10.290.10">
    <property type="entry name" value="RNA-binding S4 domain"/>
    <property type="match status" value="1"/>
</dbReference>
<dbReference type="GO" id="GO:0000455">
    <property type="term" value="P:enzyme-directed rRNA pseudouridine synthesis"/>
    <property type="evidence" value="ECO:0007669"/>
    <property type="project" value="UniProtKB-ARBA"/>
</dbReference>
<dbReference type="EMBL" id="CP116394">
    <property type="protein sequence ID" value="WCE45220.1"/>
    <property type="molecule type" value="Genomic_DNA"/>
</dbReference>
<dbReference type="InterPro" id="IPR042092">
    <property type="entry name" value="PsdUridine_s_RsuA/RluB/E/F_cat"/>
</dbReference>
<dbReference type="SMART" id="SM00363">
    <property type="entry name" value="S4"/>
    <property type="match status" value="1"/>
</dbReference>
<dbReference type="GO" id="GO:0120159">
    <property type="term" value="F:rRNA pseudouridine synthase activity"/>
    <property type="evidence" value="ECO:0007669"/>
    <property type="project" value="UniProtKB-ARBA"/>
</dbReference>
<evidence type="ECO:0000256" key="5">
    <source>
        <dbReference type="ARBA" id="ARBA00033164"/>
    </source>
</evidence>
<dbReference type="KEGG" id="wne:PIG85_05990"/>
<comment type="catalytic activity">
    <reaction evidence="1">
        <text>a uridine in RNA = a pseudouridine in RNA</text>
        <dbReference type="Rhea" id="RHEA:48348"/>
        <dbReference type="Rhea" id="RHEA-COMP:12068"/>
        <dbReference type="Rhea" id="RHEA-COMP:12069"/>
        <dbReference type="ChEBI" id="CHEBI:65314"/>
        <dbReference type="ChEBI" id="CHEBI:65315"/>
    </reaction>
</comment>
<dbReference type="Pfam" id="PF01479">
    <property type="entry name" value="S4"/>
    <property type="match status" value="1"/>
</dbReference>
<dbReference type="Gene3D" id="3.30.70.580">
    <property type="entry name" value="Pseudouridine synthase I, catalytic domain, N-terminal subdomain"/>
    <property type="match status" value="1"/>
</dbReference>
<dbReference type="PANTHER" id="PTHR47683:SF2">
    <property type="entry name" value="RNA-BINDING S4 DOMAIN-CONTAINING PROTEIN"/>
    <property type="match status" value="1"/>
</dbReference>
<dbReference type="SUPFAM" id="SSF55120">
    <property type="entry name" value="Pseudouridine synthase"/>
    <property type="match status" value="1"/>
</dbReference>
<dbReference type="InterPro" id="IPR006145">
    <property type="entry name" value="PsdUridine_synth_RsuA/RluA"/>
</dbReference>
<protein>
    <recommendedName>
        <fullName evidence="4">RNA pseudouridylate synthase</fullName>
    </recommendedName>
    <alternativeName>
        <fullName evidence="5">RNA-uridine isomerase</fullName>
    </alternativeName>
</protein>
<keyword evidence="6" id="KW-0694">RNA-binding</keyword>
<dbReference type="NCBIfam" id="TIGR00093">
    <property type="entry name" value="pseudouridine synthase"/>
    <property type="match status" value="1"/>
</dbReference>
<feature type="domain" description="RNA-binding S4" evidence="7">
    <location>
        <begin position="13"/>
        <end position="72"/>
    </location>
</feature>
<evidence type="ECO:0000313" key="9">
    <source>
        <dbReference type="Proteomes" id="UP001211044"/>
    </source>
</evidence>
<evidence type="ECO:0000256" key="4">
    <source>
        <dbReference type="ARBA" id="ARBA00031870"/>
    </source>
</evidence>
<evidence type="ECO:0000313" key="8">
    <source>
        <dbReference type="EMBL" id="WCE45220.1"/>
    </source>
</evidence>
<dbReference type="Gene3D" id="3.30.70.1560">
    <property type="entry name" value="Alpha-L RNA-binding motif"/>
    <property type="match status" value="1"/>
</dbReference>
<dbReference type="InterPro" id="IPR020103">
    <property type="entry name" value="PsdUridine_synth_cat_dom_sf"/>
</dbReference>
<dbReference type="InterPro" id="IPR000748">
    <property type="entry name" value="PsdUridine_synth_RsuA/RluB/E/F"/>
</dbReference>
<comment type="similarity">
    <text evidence="2">Belongs to the pseudouridine synthase RsuA family.</text>
</comment>
<dbReference type="GO" id="GO:0003723">
    <property type="term" value="F:RNA binding"/>
    <property type="evidence" value="ECO:0007669"/>
    <property type="project" value="UniProtKB-KW"/>
</dbReference>
<dbReference type="CDD" id="cd02870">
    <property type="entry name" value="PseudoU_synth_RsuA_like"/>
    <property type="match status" value="1"/>
</dbReference>
<evidence type="ECO:0000256" key="1">
    <source>
        <dbReference type="ARBA" id="ARBA00000073"/>
    </source>
</evidence>
<evidence type="ECO:0000256" key="2">
    <source>
        <dbReference type="ARBA" id="ARBA00008348"/>
    </source>
</evidence>
<dbReference type="CDD" id="cd00165">
    <property type="entry name" value="S4"/>
    <property type="match status" value="1"/>
</dbReference>
<dbReference type="Pfam" id="PF00849">
    <property type="entry name" value="PseudoU_synth_2"/>
    <property type="match status" value="1"/>
</dbReference>
<dbReference type="InterPro" id="IPR050343">
    <property type="entry name" value="RsuA_PseudoU_synthase"/>
</dbReference>
<dbReference type="PROSITE" id="PS50889">
    <property type="entry name" value="S4"/>
    <property type="match status" value="1"/>
</dbReference>
<dbReference type="SUPFAM" id="SSF55174">
    <property type="entry name" value="Alpha-L RNA-binding motif"/>
    <property type="match status" value="1"/>
</dbReference>
<dbReference type="PANTHER" id="PTHR47683">
    <property type="entry name" value="PSEUDOURIDINE SYNTHASE FAMILY PROTEIN-RELATED"/>
    <property type="match status" value="1"/>
</dbReference>
<dbReference type="AlphaFoldDB" id="A0AB38XLU1"/>